<dbReference type="Proteomes" id="UP000425960">
    <property type="component" value="Chromosome"/>
</dbReference>
<dbReference type="AlphaFoldDB" id="A0A5K7ZG98"/>
<keyword evidence="3" id="KW-0408">Iron</keyword>
<accession>A0A5K7ZG98</accession>
<keyword evidence="1" id="KW-0479">Metal-binding</keyword>
<evidence type="ECO:0000256" key="4">
    <source>
        <dbReference type="ARBA" id="ARBA00023014"/>
    </source>
</evidence>
<organism evidence="5 6">
    <name type="scientific">Desulfosarcina ovata subsp. sediminis</name>
    <dbReference type="NCBI Taxonomy" id="885957"/>
    <lineage>
        <taxon>Bacteria</taxon>
        <taxon>Pseudomonadati</taxon>
        <taxon>Thermodesulfobacteriota</taxon>
        <taxon>Desulfobacteria</taxon>
        <taxon>Desulfobacterales</taxon>
        <taxon>Desulfosarcinaceae</taxon>
        <taxon>Desulfosarcina</taxon>
    </lineage>
</organism>
<evidence type="ECO:0008006" key="7">
    <source>
        <dbReference type="Google" id="ProtNLM"/>
    </source>
</evidence>
<dbReference type="KEGG" id="dov:DSCO28_05420"/>
<sequence length="213" mass="22867">MTTQTTLTASAPSADSTHDALRVGVYVCHCGLNIAQTVDCDGIAERAAGLADVTVAKGIGYACSEPGQREIRDDIAEHGLNRIVVASCSPRLHEPTFRQMLKDAGLNPYLLEMANLREQCSWVHMHDKGAATDKAWDLIKMAVARVRRLSALSETRLPMTQRALVIGGGVAGIQSALDLADNGYEVVMVEKQPSIGGVMAQLDKTFPTMDCSI</sequence>
<keyword evidence="2" id="KW-0560">Oxidoreductase</keyword>
<dbReference type="EMBL" id="AP021876">
    <property type="protein sequence ID" value="BBO79976.1"/>
    <property type="molecule type" value="Genomic_DNA"/>
</dbReference>
<dbReference type="GO" id="GO:0051536">
    <property type="term" value="F:iron-sulfur cluster binding"/>
    <property type="evidence" value="ECO:0007669"/>
    <property type="project" value="UniProtKB-KW"/>
</dbReference>
<evidence type="ECO:0000256" key="1">
    <source>
        <dbReference type="ARBA" id="ARBA00022723"/>
    </source>
</evidence>
<dbReference type="GO" id="GO:0016491">
    <property type="term" value="F:oxidoreductase activity"/>
    <property type="evidence" value="ECO:0007669"/>
    <property type="project" value="UniProtKB-KW"/>
</dbReference>
<dbReference type="GO" id="GO:0046872">
    <property type="term" value="F:metal ion binding"/>
    <property type="evidence" value="ECO:0007669"/>
    <property type="project" value="UniProtKB-KW"/>
</dbReference>
<proteinExistence type="predicted"/>
<protein>
    <recommendedName>
        <fullName evidence="7">FAD/NAD(P)-binding domain-containing protein</fullName>
    </recommendedName>
</protein>
<reference evidence="5 6" key="1">
    <citation type="submission" date="2019-11" db="EMBL/GenBank/DDBJ databases">
        <title>Comparative genomics of hydrocarbon-degrading Desulfosarcina strains.</title>
        <authorList>
            <person name="Watanabe M."/>
            <person name="Kojima H."/>
            <person name="Fukui M."/>
        </authorList>
    </citation>
    <scope>NUCLEOTIDE SEQUENCE [LARGE SCALE GENOMIC DNA]</scope>
    <source>
        <strain evidence="5 6">28bB2T</strain>
    </source>
</reference>
<evidence type="ECO:0000313" key="5">
    <source>
        <dbReference type="EMBL" id="BBO79976.1"/>
    </source>
</evidence>
<dbReference type="SUPFAM" id="SSF51971">
    <property type="entry name" value="Nucleotide-binding domain"/>
    <property type="match status" value="1"/>
</dbReference>
<evidence type="ECO:0000313" key="6">
    <source>
        <dbReference type="Proteomes" id="UP000425960"/>
    </source>
</evidence>
<name>A0A5K7ZG98_9BACT</name>
<evidence type="ECO:0000256" key="2">
    <source>
        <dbReference type="ARBA" id="ARBA00023002"/>
    </source>
</evidence>
<dbReference type="InterPro" id="IPR039650">
    <property type="entry name" value="HdrA-like"/>
</dbReference>
<dbReference type="Gene3D" id="3.40.50.720">
    <property type="entry name" value="NAD(P)-binding Rossmann-like Domain"/>
    <property type="match status" value="1"/>
</dbReference>
<dbReference type="Pfam" id="PF12831">
    <property type="entry name" value="FAD_oxidored"/>
    <property type="match status" value="1"/>
</dbReference>
<gene>
    <name evidence="5" type="ORF">DSCO28_05420</name>
</gene>
<evidence type="ECO:0000256" key="3">
    <source>
        <dbReference type="ARBA" id="ARBA00023004"/>
    </source>
</evidence>
<dbReference type="PANTHER" id="PTHR43498:SF1">
    <property type="entry name" value="COB--COM HETERODISULFIDE REDUCTASE IRON-SULFUR SUBUNIT A"/>
    <property type="match status" value="1"/>
</dbReference>
<keyword evidence="4" id="KW-0411">Iron-sulfur</keyword>
<dbReference type="PANTHER" id="PTHR43498">
    <property type="entry name" value="FERREDOXIN:COB-COM HETERODISULFIDE REDUCTASE SUBUNIT A"/>
    <property type="match status" value="1"/>
</dbReference>